<dbReference type="Proteomes" id="UP000053766">
    <property type="component" value="Unassembled WGS sequence"/>
</dbReference>
<dbReference type="STRING" id="29172.A0A0D8Y9U8"/>
<dbReference type="GO" id="GO:0017119">
    <property type="term" value="C:Golgi transport complex"/>
    <property type="evidence" value="ECO:0007669"/>
    <property type="project" value="InterPro"/>
</dbReference>
<dbReference type="AlphaFoldDB" id="A0A0D8Y9U8"/>
<sequence length="230" mass="26431">MSRVLNGFPSSVGPLLEALRPLKTSILSQSLAKLYRIVEDHDFTNQDSMLVDLLVPTIEEEVRRLEWDVELREGTQKNVNKCLNMLAKRLESEIKLDAENLLIGDRLRSDQLKHYKLLEIANSLVHKWPAQSLPLLSFERECVSTIMDSIRANIFAIVGSMHRDMIGNKEISPYMQLDQYVEWCSDHSDKEIVSFLSGLMSSYTKSVVNQHETEFVPHYPIIMQLIKKAT</sequence>
<organism evidence="1 2">
    <name type="scientific">Dictyocaulus viviparus</name>
    <name type="common">Bovine lungworm</name>
    <dbReference type="NCBI Taxonomy" id="29172"/>
    <lineage>
        <taxon>Eukaryota</taxon>
        <taxon>Metazoa</taxon>
        <taxon>Ecdysozoa</taxon>
        <taxon>Nematoda</taxon>
        <taxon>Chromadorea</taxon>
        <taxon>Rhabditida</taxon>
        <taxon>Rhabditina</taxon>
        <taxon>Rhabditomorpha</taxon>
        <taxon>Strongyloidea</taxon>
        <taxon>Metastrongylidae</taxon>
        <taxon>Dictyocaulus</taxon>
    </lineage>
</organism>
<keyword evidence="2" id="KW-1185">Reference proteome</keyword>
<protein>
    <submittedName>
        <fullName evidence="1">Uncharacterized protein</fullName>
    </submittedName>
</protein>
<dbReference type="PANTHER" id="PTHR13228">
    <property type="entry name" value="CONSERVED OLIGOMERIC GOLGI COMPLEX COMPONENT 5"/>
    <property type="match status" value="1"/>
</dbReference>
<proteinExistence type="predicted"/>
<evidence type="ECO:0000313" key="2">
    <source>
        <dbReference type="Proteomes" id="UP000053766"/>
    </source>
</evidence>
<name>A0A0D8Y9U8_DICVI</name>
<reference evidence="2" key="2">
    <citation type="journal article" date="2016" name="Sci. Rep.">
        <title>Dictyocaulus viviparus genome, variome and transcriptome elucidate lungworm biology and support future intervention.</title>
        <authorList>
            <person name="McNulty S.N."/>
            <person name="Strube C."/>
            <person name="Rosa B.A."/>
            <person name="Martin J.C."/>
            <person name="Tyagi R."/>
            <person name="Choi Y.J."/>
            <person name="Wang Q."/>
            <person name="Hallsworth Pepin K."/>
            <person name="Zhang X."/>
            <person name="Ozersky P."/>
            <person name="Wilson R.K."/>
            <person name="Sternberg P.W."/>
            <person name="Gasser R.B."/>
            <person name="Mitreva M."/>
        </authorList>
    </citation>
    <scope>NUCLEOTIDE SEQUENCE [LARGE SCALE GENOMIC DNA]</scope>
    <source>
        <strain evidence="2">HannoverDv2000</strain>
    </source>
</reference>
<evidence type="ECO:0000313" key="1">
    <source>
        <dbReference type="EMBL" id="KJH52977.1"/>
    </source>
</evidence>
<gene>
    <name evidence="1" type="ORF">DICVIV_00846</name>
</gene>
<reference evidence="1 2" key="1">
    <citation type="submission" date="2013-11" db="EMBL/GenBank/DDBJ databases">
        <title>Draft genome of the bovine lungworm Dictyocaulus viviparus.</title>
        <authorList>
            <person name="Mitreva M."/>
        </authorList>
    </citation>
    <scope>NUCLEOTIDE SEQUENCE [LARGE SCALE GENOMIC DNA]</scope>
    <source>
        <strain evidence="1 2">HannoverDv2000</strain>
    </source>
</reference>
<dbReference type="PANTHER" id="PTHR13228:SF3">
    <property type="entry name" value="CONSERVED OLIGOMERIC GOLGI COMPLEX SUBUNIT 5"/>
    <property type="match status" value="1"/>
</dbReference>
<dbReference type="InterPro" id="IPR019465">
    <property type="entry name" value="Cog5"/>
</dbReference>
<dbReference type="EMBL" id="KN716157">
    <property type="protein sequence ID" value="KJH52977.1"/>
    <property type="molecule type" value="Genomic_DNA"/>
</dbReference>
<accession>A0A0D8Y9U8</accession>
<dbReference type="GO" id="GO:0006891">
    <property type="term" value="P:intra-Golgi vesicle-mediated transport"/>
    <property type="evidence" value="ECO:0007669"/>
    <property type="project" value="InterPro"/>
</dbReference>
<dbReference type="OrthoDB" id="18786at2759"/>